<keyword evidence="5" id="KW-0970">Cilium biogenesis/degradation</keyword>
<evidence type="ECO:0000313" key="10">
    <source>
        <dbReference type="EMBL" id="CAB3255099.1"/>
    </source>
</evidence>
<accession>A0A6F9DFK0</accession>
<evidence type="ECO:0000256" key="2">
    <source>
        <dbReference type="ARBA" id="ARBA00004138"/>
    </source>
</evidence>
<dbReference type="GO" id="GO:0060271">
    <property type="term" value="P:cilium assembly"/>
    <property type="evidence" value="ECO:0007669"/>
    <property type="project" value="TreeGrafter"/>
</dbReference>
<protein>
    <submittedName>
        <fullName evidence="10">Hydrolethalus syndrome protein 1 homolog</fullName>
    </submittedName>
</protein>
<comment type="similarity">
    <text evidence="3">Belongs to the HYLS1 family.</text>
</comment>
<feature type="region of interest" description="Disordered" evidence="8">
    <location>
        <begin position="247"/>
        <end position="269"/>
    </location>
</feature>
<evidence type="ECO:0000256" key="3">
    <source>
        <dbReference type="ARBA" id="ARBA00010091"/>
    </source>
</evidence>
<dbReference type="EMBL" id="LR785904">
    <property type="protein sequence ID" value="CAB3255099.1"/>
    <property type="molecule type" value="mRNA"/>
</dbReference>
<proteinExistence type="evidence at transcript level"/>
<evidence type="ECO:0000256" key="8">
    <source>
        <dbReference type="SAM" id="MobiDB-lite"/>
    </source>
</evidence>
<keyword evidence="6" id="KW-0206">Cytoskeleton</keyword>
<evidence type="ECO:0000259" key="9">
    <source>
        <dbReference type="Pfam" id="PF15311"/>
    </source>
</evidence>
<dbReference type="PANTHER" id="PTHR34174">
    <property type="entry name" value="HYDROLETHALUS SYNDROME PROTEIN 1"/>
    <property type="match status" value="1"/>
</dbReference>
<evidence type="ECO:0000256" key="1">
    <source>
        <dbReference type="ARBA" id="ARBA00004114"/>
    </source>
</evidence>
<evidence type="ECO:0000256" key="4">
    <source>
        <dbReference type="ARBA" id="ARBA00022490"/>
    </source>
</evidence>
<name>A0A6F9DFK0_9ASCI</name>
<feature type="compositionally biased region" description="Polar residues" evidence="8">
    <location>
        <begin position="99"/>
        <end position="118"/>
    </location>
</feature>
<comment type="subcellular location">
    <subcellularLocation>
        <location evidence="2">Cell projection</location>
        <location evidence="2">Cilium</location>
    </subcellularLocation>
    <subcellularLocation>
        <location evidence="1">Cytoplasm</location>
        <location evidence="1">Cytoskeleton</location>
        <location evidence="1">Microtubule organizing center</location>
        <location evidence="1">Centrosome</location>
        <location evidence="1">Centriole</location>
    </subcellularLocation>
</comment>
<dbReference type="Pfam" id="PF15311">
    <property type="entry name" value="HYLS1_C"/>
    <property type="match status" value="1"/>
</dbReference>
<gene>
    <name evidence="10" type="primary">Hyls1</name>
</gene>
<feature type="region of interest" description="Disordered" evidence="8">
    <location>
        <begin position="202"/>
        <end position="233"/>
    </location>
</feature>
<dbReference type="PANTHER" id="PTHR34174:SF1">
    <property type="entry name" value="CENTRIOLAR AND CILIOGENESIS-ASSOCIATED PROTEIN HYLS1"/>
    <property type="match status" value="1"/>
</dbReference>
<reference evidence="10" key="1">
    <citation type="submission" date="2020-04" db="EMBL/GenBank/DDBJ databases">
        <authorList>
            <person name="Neveu A P."/>
        </authorList>
    </citation>
    <scope>NUCLEOTIDE SEQUENCE</scope>
    <source>
        <tissue evidence="10">Whole embryo</tissue>
    </source>
</reference>
<dbReference type="InterPro" id="IPR052319">
    <property type="entry name" value="Centriolar_ciliogenesis_assoc"/>
</dbReference>
<dbReference type="GO" id="GO:0097730">
    <property type="term" value="C:non-motile cilium"/>
    <property type="evidence" value="ECO:0007669"/>
    <property type="project" value="TreeGrafter"/>
</dbReference>
<dbReference type="InterPro" id="IPR027918">
    <property type="entry name" value="HYLS1_C_dom"/>
</dbReference>
<feature type="compositionally biased region" description="Polar residues" evidence="8">
    <location>
        <begin position="127"/>
        <end position="152"/>
    </location>
</feature>
<dbReference type="AlphaFoldDB" id="A0A6F9DFK0"/>
<dbReference type="GO" id="GO:0005814">
    <property type="term" value="C:centriole"/>
    <property type="evidence" value="ECO:0007669"/>
    <property type="project" value="UniProtKB-SubCell"/>
</dbReference>
<feature type="region of interest" description="Disordered" evidence="8">
    <location>
        <begin position="46"/>
        <end position="171"/>
    </location>
</feature>
<keyword evidence="4" id="KW-0963">Cytoplasm</keyword>
<feature type="compositionally biased region" description="Polar residues" evidence="8">
    <location>
        <begin position="72"/>
        <end position="84"/>
    </location>
</feature>
<sequence length="356" mass="40946">MDSLEFSDNEIKSQLAALGYANVSEARMKQFKKDLHRLIEHDRSLSGSSSWFTGVSSPSSNSDFSESDRNKTSGSSMPYSSLNRFQPHLKVPSRPVRISDSTDTQEPSRISEISSQYPTVDKENYVPQPQIQQYRPKSVDTPETPSHFITDSSQHESDTESVDSSVQAKGKVIRKRKVLRKQSDGTPRIYDESLIKDQQGTYRMNNLSVDDSDPRLLHPTQKLQLPPRPHSARPMFKKDVNFEAFVSPDQPPSYIRPNTSHPHTRNIKKTDPVNRYHQYKDFWTNVKAPGEKSHKELRWEVKAQMMYKEEPAPKPQRVYVPNTYVVPTSKKRSALRWEVRHAMERGLPVPTAFDVY</sequence>
<evidence type="ECO:0000256" key="7">
    <source>
        <dbReference type="ARBA" id="ARBA00023273"/>
    </source>
</evidence>
<organism evidence="10">
    <name type="scientific">Phallusia mammillata</name>
    <dbReference type="NCBI Taxonomy" id="59560"/>
    <lineage>
        <taxon>Eukaryota</taxon>
        <taxon>Metazoa</taxon>
        <taxon>Chordata</taxon>
        <taxon>Tunicata</taxon>
        <taxon>Ascidiacea</taxon>
        <taxon>Phlebobranchia</taxon>
        <taxon>Ascidiidae</taxon>
        <taxon>Phallusia</taxon>
    </lineage>
</organism>
<feature type="domain" description="Centriolar and ciliogenesis-associated protein HYLS1 C-terminal" evidence="9">
    <location>
        <begin position="255"/>
        <end position="343"/>
    </location>
</feature>
<evidence type="ECO:0000256" key="6">
    <source>
        <dbReference type="ARBA" id="ARBA00023212"/>
    </source>
</evidence>
<feature type="compositionally biased region" description="Low complexity" evidence="8">
    <location>
        <begin position="46"/>
        <end position="64"/>
    </location>
</feature>
<evidence type="ECO:0000256" key="5">
    <source>
        <dbReference type="ARBA" id="ARBA00022794"/>
    </source>
</evidence>
<keyword evidence="7" id="KW-0966">Cell projection</keyword>